<dbReference type="PANTHER" id="PTHR31147:SF66">
    <property type="entry name" value="OS05G0315700 PROTEIN"/>
    <property type="match status" value="1"/>
</dbReference>
<sequence length="450" mass="50145">MASLCPLVFQVNRCEPRLITPAKPTPHETKLLSDIDDQQGLRFHVPFIMSYKNNPSILLKQNDPVKVISDALSRALEYYNPLAGRLREVHNKKLMVNCKGEGILFVEANANVTLDELGDAILPPCPFLEEFLFNVPGSDGILGSPLILIQVTRLNCGGFIFALRLNHTMCDAFGLVQFLNAVGEIAQGAEAPSTIPVWERELLSARDPPQISCTHHEFDDTIDHSYLNSATTVQRSLCFGPEEIKALKEHLPPHLSTCSSTFDLITACLWKCRTISLEMDPKQIVRLSCAVNARGKHKTLCLPPGYYGNTFAYPAVVSTAERLCNSPLGYAVELVKKSKAKMSEEYLRSVADFEEIRGRPPLAMEGMSDFIVSDNTRTGLGEIDFGWGKPVYAGVAKSFDMVSFYVKNTNKAEQYKVLVPICLPLSSMERFQQELMKMISFDKVEIPSYI</sequence>
<evidence type="ECO:0000313" key="4">
    <source>
        <dbReference type="Proteomes" id="UP000238479"/>
    </source>
</evidence>
<dbReference type="InterPro" id="IPR023213">
    <property type="entry name" value="CAT-like_dom_sf"/>
</dbReference>
<proteinExistence type="inferred from homology"/>
<dbReference type="Proteomes" id="UP000238479">
    <property type="component" value="Chromosome 7"/>
</dbReference>
<comment type="caution">
    <text evidence="3">The sequence shown here is derived from an EMBL/GenBank/DDBJ whole genome shotgun (WGS) entry which is preliminary data.</text>
</comment>
<keyword evidence="4" id="KW-1185">Reference proteome</keyword>
<dbReference type="AlphaFoldDB" id="A0A2P6PB51"/>
<dbReference type="OMA" id="CITCTHH"/>
<dbReference type="Gramene" id="PRQ19156">
    <property type="protein sequence ID" value="PRQ19156"/>
    <property type="gene ID" value="RchiOBHm_Chr7g0214051"/>
</dbReference>
<gene>
    <name evidence="3" type="ORF">RchiOBHm_Chr7g0214051</name>
</gene>
<dbReference type="EMBL" id="PDCK01000045">
    <property type="protein sequence ID" value="PRQ19156.1"/>
    <property type="molecule type" value="Genomic_DNA"/>
</dbReference>
<evidence type="ECO:0000313" key="3">
    <source>
        <dbReference type="EMBL" id="PRQ19156.1"/>
    </source>
</evidence>
<dbReference type="OrthoDB" id="1483986at2759"/>
<dbReference type="EC" id="2.3.1.84" evidence="3"/>
<keyword evidence="2 3" id="KW-0808">Transferase</keyword>
<dbReference type="PANTHER" id="PTHR31147">
    <property type="entry name" value="ACYL TRANSFERASE 4"/>
    <property type="match status" value="1"/>
</dbReference>
<organism evidence="3 4">
    <name type="scientific">Rosa chinensis</name>
    <name type="common">China rose</name>
    <dbReference type="NCBI Taxonomy" id="74649"/>
    <lineage>
        <taxon>Eukaryota</taxon>
        <taxon>Viridiplantae</taxon>
        <taxon>Streptophyta</taxon>
        <taxon>Embryophyta</taxon>
        <taxon>Tracheophyta</taxon>
        <taxon>Spermatophyta</taxon>
        <taxon>Magnoliopsida</taxon>
        <taxon>eudicotyledons</taxon>
        <taxon>Gunneridae</taxon>
        <taxon>Pentapetalae</taxon>
        <taxon>rosids</taxon>
        <taxon>fabids</taxon>
        <taxon>Rosales</taxon>
        <taxon>Rosaceae</taxon>
        <taxon>Rosoideae</taxon>
        <taxon>Rosoideae incertae sedis</taxon>
        <taxon>Rosa</taxon>
    </lineage>
</organism>
<name>A0A2P6PB51_ROSCH</name>
<evidence type="ECO:0000256" key="2">
    <source>
        <dbReference type="ARBA" id="ARBA00022679"/>
    </source>
</evidence>
<protein>
    <submittedName>
        <fullName evidence="3">Putative alcohol O-acetyltransferase</fullName>
        <ecNumber evidence="3">2.3.1.84</ecNumber>
    </submittedName>
</protein>
<dbReference type="Pfam" id="PF02458">
    <property type="entry name" value="Transferase"/>
    <property type="match status" value="1"/>
</dbReference>
<reference evidence="3 4" key="1">
    <citation type="journal article" date="2018" name="Nat. Genet.">
        <title>The Rosa genome provides new insights in the design of modern roses.</title>
        <authorList>
            <person name="Bendahmane M."/>
        </authorList>
    </citation>
    <scope>NUCLEOTIDE SEQUENCE [LARGE SCALE GENOMIC DNA]</scope>
    <source>
        <strain evidence="4">cv. Old Blush</strain>
    </source>
</reference>
<keyword evidence="3" id="KW-0012">Acyltransferase</keyword>
<comment type="similarity">
    <text evidence="1">Belongs to the plant acyltransferase family.</text>
</comment>
<dbReference type="Gene3D" id="3.30.559.10">
    <property type="entry name" value="Chloramphenicol acetyltransferase-like domain"/>
    <property type="match status" value="2"/>
</dbReference>
<dbReference type="GO" id="GO:0004026">
    <property type="term" value="F:alcohol O-acetyltransferase activity"/>
    <property type="evidence" value="ECO:0007669"/>
    <property type="project" value="UniProtKB-EC"/>
</dbReference>
<evidence type="ECO:0000256" key="1">
    <source>
        <dbReference type="ARBA" id="ARBA00009861"/>
    </source>
</evidence>
<accession>A0A2P6PB51</accession>
<dbReference type="InterPro" id="IPR050898">
    <property type="entry name" value="Plant_acyltransferase"/>
</dbReference>
<dbReference type="GO" id="GO:0009836">
    <property type="term" value="P:fruit ripening, climacteric"/>
    <property type="evidence" value="ECO:0007669"/>
    <property type="project" value="UniProtKB-ARBA"/>
</dbReference>